<proteinExistence type="predicted"/>
<gene>
    <name evidence="1" type="ORF">L1987_61972</name>
</gene>
<protein>
    <submittedName>
        <fullName evidence="1">Uncharacterized protein</fullName>
    </submittedName>
</protein>
<evidence type="ECO:0000313" key="2">
    <source>
        <dbReference type="Proteomes" id="UP001056120"/>
    </source>
</evidence>
<organism evidence="1 2">
    <name type="scientific">Smallanthus sonchifolius</name>
    <dbReference type="NCBI Taxonomy" id="185202"/>
    <lineage>
        <taxon>Eukaryota</taxon>
        <taxon>Viridiplantae</taxon>
        <taxon>Streptophyta</taxon>
        <taxon>Embryophyta</taxon>
        <taxon>Tracheophyta</taxon>
        <taxon>Spermatophyta</taxon>
        <taxon>Magnoliopsida</taxon>
        <taxon>eudicotyledons</taxon>
        <taxon>Gunneridae</taxon>
        <taxon>Pentapetalae</taxon>
        <taxon>asterids</taxon>
        <taxon>campanulids</taxon>
        <taxon>Asterales</taxon>
        <taxon>Asteraceae</taxon>
        <taxon>Asteroideae</taxon>
        <taxon>Heliantheae alliance</taxon>
        <taxon>Millerieae</taxon>
        <taxon>Smallanthus</taxon>
    </lineage>
</organism>
<sequence>MQCKRSQVCFVEMHFLINEILLAKFKGFMVRLGQMKLIENCRFELVCCFTEIQLVWYVRMSIGSYRSKQTLHSLGLSQQKNHAKQ</sequence>
<keyword evidence="2" id="KW-1185">Reference proteome</keyword>
<name>A0ACB9C966_9ASTR</name>
<dbReference type="Proteomes" id="UP001056120">
    <property type="component" value="Linkage Group LG21"/>
</dbReference>
<reference evidence="1 2" key="2">
    <citation type="journal article" date="2022" name="Mol. Ecol. Resour.">
        <title>The genomes of chicory, endive, great burdock and yacon provide insights into Asteraceae paleo-polyploidization history and plant inulin production.</title>
        <authorList>
            <person name="Fan W."/>
            <person name="Wang S."/>
            <person name="Wang H."/>
            <person name="Wang A."/>
            <person name="Jiang F."/>
            <person name="Liu H."/>
            <person name="Zhao H."/>
            <person name="Xu D."/>
            <person name="Zhang Y."/>
        </authorList>
    </citation>
    <scope>NUCLEOTIDE SEQUENCE [LARGE SCALE GENOMIC DNA]</scope>
    <source>
        <strain evidence="2">cv. Yunnan</strain>
        <tissue evidence="1">Leaves</tissue>
    </source>
</reference>
<accession>A0ACB9C966</accession>
<evidence type="ECO:0000313" key="1">
    <source>
        <dbReference type="EMBL" id="KAI3730795.1"/>
    </source>
</evidence>
<reference evidence="2" key="1">
    <citation type="journal article" date="2022" name="Mol. Ecol. Resour.">
        <title>The genomes of chicory, endive, great burdock and yacon provide insights into Asteraceae palaeo-polyploidization history and plant inulin production.</title>
        <authorList>
            <person name="Fan W."/>
            <person name="Wang S."/>
            <person name="Wang H."/>
            <person name="Wang A."/>
            <person name="Jiang F."/>
            <person name="Liu H."/>
            <person name="Zhao H."/>
            <person name="Xu D."/>
            <person name="Zhang Y."/>
        </authorList>
    </citation>
    <scope>NUCLEOTIDE SEQUENCE [LARGE SCALE GENOMIC DNA]</scope>
    <source>
        <strain evidence="2">cv. Yunnan</strain>
    </source>
</reference>
<dbReference type="EMBL" id="CM042038">
    <property type="protein sequence ID" value="KAI3730795.1"/>
    <property type="molecule type" value="Genomic_DNA"/>
</dbReference>
<comment type="caution">
    <text evidence="1">The sequence shown here is derived from an EMBL/GenBank/DDBJ whole genome shotgun (WGS) entry which is preliminary data.</text>
</comment>